<keyword evidence="9" id="KW-1185">Reference proteome</keyword>
<dbReference type="InterPro" id="IPR013244">
    <property type="entry name" value="Sec39_domain"/>
</dbReference>
<keyword evidence="6" id="KW-0732">Signal</keyword>
<dbReference type="RefSeq" id="XP_014170622.1">
    <property type="nucleotide sequence ID" value="XM_014315147.1"/>
</dbReference>
<protein>
    <submittedName>
        <fullName evidence="8">Protein transport protein</fullName>
    </submittedName>
</protein>
<feature type="compositionally biased region" description="Polar residues" evidence="5">
    <location>
        <begin position="843"/>
        <end position="860"/>
    </location>
</feature>
<organism evidence="9">
    <name type="scientific">Grosmannia clavigera (strain kw1407 / UAMH 11150)</name>
    <name type="common">Blue stain fungus</name>
    <name type="synonym">Graphiocladiella clavigera</name>
    <dbReference type="NCBI Taxonomy" id="655863"/>
    <lineage>
        <taxon>Eukaryota</taxon>
        <taxon>Fungi</taxon>
        <taxon>Dikarya</taxon>
        <taxon>Ascomycota</taxon>
        <taxon>Pezizomycotina</taxon>
        <taxon>Sordariomycetes</taxon>
        <taxon>Sordariomycetidae</taxon>
        <taxon>Ophiostomatales</taxon>
        <taxon>Ophiostomataceae</taxon>
        <taxon>Leptographium</taxon>
    </lineage>
</organism>
<feature type="region of interest" description="Disordered" evidence="5">
    <location>
        <begin position="843"/>
        <end position="872"/>
    </location>
</feature>
<dbReference type="EMBL" id="GL629794">
    <property type="protein sequence ID" value="EFX01140.1"/>
    <property type="molecule type" value="Genomic_DNA"/>
</dbReference>
<evidence type="ECO:0000256" key="5">
    <source>
        <dbReference type="SAM" id="MobiDB-lite"/>
    </source>
</evidence>
<dbReference type="InParanoid" id="F0XM83"/>
<comment type="subcellular location">
    <subcellularLocation>
        <location evidence="1">Endoplasmic reticulum</location>
    </subcellularLocation>
</comment>
<dbReference type="STRING" id="655863.F0XM83"/>
<reference evidence="8 9" key="1">
    <citation type="journal article" date="2011" name="Proc. Natl. Acad. Sci. U.S.A.">
        <title>Genome and transcriptome analyses of the mountain pine beetle-fungal symbiont Grosmannia clavigera, a lodgepole pine pathogen.</title>
        <authorList>
            <person name="DiGuistini S."/>
            <person name="Wang Y."/>
            <person name="Liao N.Y."/>
            <person name="Taylor G."/>
            <person name="Tanguay P."/>
            <person name="Feau N."/>
            <person name="Henrissat B."/>
            <person name="Chan S.K."/>
            <person name="Hesse-Orce U."/>
            <person name="Alamouti S.M."/>
            <person name="Tsui C.K.M."/>
            <person name="Docking R.T."/>
            <person name="Levasseur A."/>
            <person name="Haridas S."/>
            <person name="Robertson G."/>
            <person name="Birol I."/>
            <person name="Holt R.A."/>
            <person name="Marra M.A."/>
            <person name="Hamelin R.C."/>
            <person name="Hirst M."/>
            <person name="Jones S.J.M."/>
            <person name="Bohlmann J."/>
            <person name="Breuil C."/>
        </authorList>
    </citation>
    <scope>NUCLEOTIDE SEQUENCE [LARGE SCALE GENOMIC DNA]</scope>
    <source>
        <strain evidence="9">kw1407 / UAMH 11150</strain>
    </source>
</reference>
<dbReference type="Pfam" id="PF08314">
    <property type="entry name" value="Sec39"/>
    <property type="match status" value="1"/>
</dbReference>
<evidence type="ECO:0000259" key="7">
    <source>
        <dbReference type="Pfam" id="PF08314"/>
    </source>
</evidence>
<evidence type="ECO:0000313" key="9">
    <source>
        <dbReference type="Proteomes" id="UP000007796"/>
    </source>
</evidence>
<keyword evidence="2" id="KW-0813">Transport</keyword>
<evidence type="ECO:0000256" key="3">
    <source>
        <dbReference type="ARBA" id="ARBA00022824"/>
    </source>
</evidence>
<proteinExistence type="predicted"/>
<dbReference type="OrthoDB" id="3434013at2759"/>
<dbReference type="AlphaFoldDB" id="F0XM83"/>
<dbReference type="GeneID" id="25979476"/>
<evidence type="ECO:0000256" key="2">
    <source>
        <dbReference type="ARBA" id="ARBA00022448"/>
    </source>
</evidence>
<dbReference type="PANTHER" id="PTHR40787:SF3">
    <property type="entry name" value="PROTEIN TRANSPORT PROTEIN SEC39"/>
    <property type="match status" value="1"/>
</dbReference>
<evidence type="ECO:0000256" key="6">
    <source>
        <dbReference type="SAM" id="SignalP"/>
    </source>
</evidence>
<dbReference type="GO" id="GO:0005783">
    <property type="term" value="C:endoplasmic reticulum"/>
    <property type="evidence" value="ECO:0007669"/>
    <property type="project" value="UniProtKB-SubCell"/>
</dbReference>
<dbReference type="GO" id="GO:0006890">
    <property type="term" value="P:retrograde vesicle-mediated transport, Golgi to endoplasmic reticulum"/>
    <property type="evidence" value="ECO:0007669"/>
    <property type="project" value="InterPro"/>
</dbReference>
<dbReference type="HOGENOM" id="CLU_006056_0_0_1"/>
<evidence type="ECO:0000256" key="1">
    <source>
        <dbReference type="ARBA" id="ARBA00004240"/>
    </source>
</evidence>
<dbReference type="PANTHER" id="PTHR40787">
    <property type="entry name" value="SECRETED PROTEIN"/>
    <property type="match status" value="1"/>
</dbReference>
<keyword evidence="3" id="KW-0256">Endoplasmic reticulum</keyword>
<sequence length="953" mass="103090">MAAVLPPSKVILLAAQLAATGAIASLASLTAQNGDVLRLELVLRLLLTYLPTRLPTADYVGLLVSLDAEDFSVFFPLAELDSAAVDGLSDEQAANKVHKLRLQPLDLPGQGRDNDNDTPPDPDPLAAFLILRAYAVDDGAGALPELPALVAPFLDRPTQRLRTWAVSTLLPLLRRNCDFYPDRPLPLTLADFEHLPDRLAVSRLLSQTGAGLVGKDRDSDRDGEQAAAISVARDLRGLIGPWLYDEQRWTSRMNRTDTTDTTDDGLCPGWEEALRWLTTQAAQPASWRVAVAAVSRWDGPSDVDLGGFGTMWLNDDEQEYLERRYARAALAVVYLLPEASAETLASAHDVVVKMRSLLDLDQDADENAVLPPERLSSAASLLPPIAADIVSRTLAADAAATTSTSTSIPNTPNTPSSFLRCDLLSESNALTTPSSAATELLHALVLSAHLLTCQLGCPSSVRQAAELVLLLRGPGEQQAVAAKAVHWVAANGPKGEDRFWIKARNEILWLRDWGADEQGRSSVPAQGVFGHVSRDFIEVEFLKALLANTRYSLARALYEDSPDRPLSTELLQDTVFSAAMSAYDNASNPNRTRGGLKKCDDIIHAFPKTIDRSLPAAQHAEALVAATHALSTYRLVLKQGEPFTPVVLRVHPDPISILGKVLEQNPKSYTQVQALVDVAVSMVDAGLAVSDGGRNCIGHSQKNHPLAVQHVLAGRRVTAMCIDAALNEDDFETAYSYVVSRLSATDETILAPVADIWSWRAALEAGKYRRSDRTVRPTHLGTASANLDIRHLEQRIECLAAALRIAPADTLQEILSAYRRCEEELEAAVLAEAEQEAAWDNTATSWPNQQQRQLARTSSPAAMPGGFEKPHVPRNLAALSSLRQTRQIVFGGKEESNSPAAPVAVAVAAVDGEDSSHQHRKRDQLREAAMGTITSGVGWLIGAHPVDRGSERG</sequence>
<feature type="signal peptide" evidence="6">
    <location>
        <begin position="1"/>
        <end position="22"/>
    </location>
</feature>
<dbReference type="eggNOG" id="ENOG502R87S">
    <property type="taxonomic scope" value="Eukaryota"/>
</dbReference>
<gene>
    <name evidence="8" type="ORF">CMQ_6082</name>
</gene>
<evidence type="ECO:0000313" key="8">
    <source>
        <dbReference type="EMBL" id="EFX01140.1"/>
    </source>
</evidence>
<dbReference type="GO" id="GO:0015031">
    <property type="term" value="P:protein transport"/>
    <property type="evidence" value="ECO:0007669"/>
    <property type="project" value="UniProtKB-KW"/>
</dbReference>
<accession>F0XM83</accession>
<evidence type="ECO:0000256" key="4">
    <source>
        <dbReference type="ARBA" id="ARBA00022927"/>
    </source>
</evidence>
<feature type="chain" id="PRO_5003262278" evidence="6">
    <location>
        <begin position="23"/>
        <end position="953"/>
    </location>
</feature>
<keyword evidence="4" id="KW-0653">Protein transport</keyword>
<feature type="domain" description="Sec39" evidence="7">
    <location>
        <begin position="11"/>
        <end position="839"/>
    </location>
</feature>
<dbReference type="Proteomes" id="UP000007796">
    <property type="component" value="Unassembled WGS sequence"/>
</dbReference>
<name>F0XM83_GROCL</name>